<dbReference type="SMART" id="SM01012">
    <property type="entry name" value="ANTAR"/>
    <property type="match status" value="1"/>
</dbReference>
<dbReference type="InterPro" id="IPR012074">
    <property type="entry name" value="GAF_ANTAR"/>
</dbReference>
<dbReference type="Proteomes" id="UP000199213">
    <property type="component" value="Unassembled WGS sequence"/>
</dbReference>
<dbReference type="EMBL" id="FNFM01000012">
    <property type="protein sequence ID" value="SDK76523.1"/>
    <property type="molecule type" value="Genomic_DNA"/>
</dbReference>
<dbReference type="InterPro" id="IPR003018">
    <property type="entry name" value="GAF"/>
</dbReference>
<evidence type="ECO:0000256" key="4">
    <source>
        <dbReference type="ARBA" id="ARBA00023163"/>
    </source>
</evidence>
<dbReference type="PROSITE" id="PS50921">
    <property type="entry name" value="ANTAR"/>
    <property type="match status" value="1"/>
</dbReference>
<keyword evidence="1" id="KW-0808">Transferase</keyword>
<dbReference type="AlphaFoldDB" id="A0A1G9EKC1"/>
<dbReference type="RefSeq" id="WP_092631300.1">
    <property type="nucleotide sequence ID" value="NZ_FNFM01000012.1"/>
</dbReference>
<keyword evidence="7" id="KW-1185">Reference proteome</keyword>
<dbReference type="Gene3D" id="3.30.450.40">
    <property type="match status" value="1"/>
</dbReference>
<dbReference type="OrthoDB" id="4929862at2"/>
<dbReference type="InterPro" id="IPR005561">
    <property type="entry name" value="ANTAR"/>
</dbReference>
<evidence type="ECO:0000313" key="7">
    <source>
        <dbReference type="Proteomes" id="UP000199213"/>
    </source>
</evidence>
<accession>A0A1G9EKC1</accession>
<dbReference type="InterPro" id="IPR029016">
    <property type="entry name" value="GAF-like_dom_sf"/>
</dbReference>
<dbReference type="Gene3D" id="1.10.10.10">
    <property type="entry name" value="Winged helix-like DNA-binding domain superfamily/Winged helix DNA-binding domain"/>
    <property type="match status" value="1"/>
</dbReference>
<name>A0A1G9EKC1_ACTMZ</name>
<organism evidence="6 7">
    <name type="scientific">Actinopolyspora mzabensis</name>
    <dbReference type="NCBI Taxonomy" id="995066"/>
    <lineage>
        <taxon>Bacteria</taxon>
        <taxon>Bacillati</taxon>
        <taxon>Actinomycetota</taxon>
        <taxon>Actinomycetes</taxon>
        <taxon>Actinopolysporales</taxon>
        <taxon>Actinopolysporaceae</taxon>
        <taxon>Actinopolyspora</taxon>
    </lineage>
</organism>
<evidence type="ECO:0000256" key="1">
    <source>
        <dbReference type="ARBA" id="ARBA00022679"/>
    </source>
</evidence>
<keyword evidence="2" id="KW-0418">Kinase</keyword>
<feature type="domain" description="ANTAR" evidence="5">
    <location>
        <begin position="177"/>
        <end position="238"/>
    </location>
</feature>
<evidence type="ECO:0000256" key="3">
    <source>
        <dbReference type="ARBA" id="ARBA00023015"/>
    </source>
</evidence>
<dbReference type="Pfam" id="PF03861">
    <property type="entry name" value="ANTAR"/>
    <property type="match status" value="1"/>
</dbReference>
<evidence type="ECO:0000259" key="5">
    <source>
        <dbReference type="PROSITE" id="PS50921"/>
    </source>
</evidence>
<dbReference type="GO" id="GO:0016301">
    <property type="term" value="F:kinase activity"/>
    <property type="evidence" value="ECO:0007669"/>
    <property type="project" value="UniProtKB-KW"/>
</dbReference>
<keyword evidence="4" id="KW-0804">Transcription</keyword>
<evidence type="ECO:0000313" key="6">
    <source>
        <dbReference type="EMBL" id="SDK76523.1"/>
    </source>
</evidence>
<keyword evidence="3" id="KW-0805">Transcription regulation</keyword>
<dbReference type="GO" id="GO:0003723">
    <property type="term" value="F:RNA binding"/>
    <property type="evidence" value="ECO:0007669"/>
    <property type="project" value="InterPro"/>
</dbReference>
<dbReference type="InterPro" id="IPR036388">
    <property type="entry name" value="WH-like_DNA-bd_sf"/>
</dbReference>
<protein>
    <submittedName>
        <fullName evidence="6">GAF domain-containing protein</fullName>
    </submittedName>
</protein>
<gene>
    <name evidence="6" type="ORF">SAMN04487820_112103</name>
</gene>
<sequence length="251" mass="28313">MQQYPTQDTEWQAQLEEITGALETVTESMEREEKLEELLSRVCQQVLRAVPDVDMAGITLHRENGPETFVCTDERAVEVDAEQYRAGNGPALHSAKTGKIVRVELTEAKERWPEFTSAATEAGLGSYLSAPLFIDHEYQGAMNLYSRREHGYRELDATVLDLYTTAVEGYLRTWQRYLATRRLTEQLRTALESRPAIDQAKGILMVLHNCSAEQAFATLVDYSQRSNTKLREVAERMINEAVGSASFDKSG</sequence>
<reference evidence="7" key="1">
    <citation type="submission" date="2016-10" db="EMBL/GenBank/DDBJ databases">
        <authorList>
            <person name="Varghese N."/>
            <person name="Submissions S."/>
        </authorList>
    </citation>
    <scope>NUCLEOTIDE SEQUENCE [LARGE SCALE GENOMIC DNA]</scope>
    <source>
        <strain evidence="7">DSM 45460</strain>
    </source>
</reference>
<dbReference type="SUPFAM" id="SSF52172">
    <property type="entry name" value="CheY-like"/>
    <property type="match status" value="1"/>
</dbReference>
<proteinExistence type="predicted"/>
<dbReference type="Pfam" id="PF13185">
    <property type="entry name" value="GAF_2"/>
    <property type="match status" value="1"/>
</dbReference>
<dbReference type="SMART" id="SM00065">
    <property type="entry name" value="GAF"/>
    <property type="match status" value="1"/>
</dbReference>
<dbReference type="InterPro" id="IPR011006">
    <property type="entry name" value="CheY-like_superfamily"/>
</dbReference>
<dbReference type="SUPFAM" id="SSF55781">
    <property type="entry name" value="GAF domain-like"/>
    <property type="match status" value="1"/>
</dbReference>
<evidence type="ECO:0000256" key="2">
    <source>
        <dbReference type="ARBA" id="ARBA00022777"/>
    </source>
</evidence>
<dbReference type="PIRSF" id="PIRSF036625">
    <property type="entry name" value="GAF_ANTAR"/>
    <property type="match status" value="1"/>
</dbReference>